<gene>
    <name evidence="1" type="ORF">Ctob_009218</name>
</gene>
<name>A0A0M0JKA0_9EUKA</name>
<dbReference type="EMBL" id="JWZX01002785">
    <property type="protein sequence ID" value="KOO26915.1"/>
    <property type="molecule type" value="Genomic_DNA"/>
</dbReference>
<evidence type="ECO:0000313" key="2">
    <source>
        <dbReference type="Proteomes" id="UP000037460"/>
    </source>
</evidence>
<organism evidence="1 2">
    <name type="scientific">Chrysochromulina tobinii</name>
    <dbReference type="NCBI Taxonomy" id="1460289"/>
    <lineage>
        <taxon>Eukaryota</taxon>
        <taxon>Haptista</taxon>
        <taxon>Haptophyta</taxon>
        <taxon>Prymnesiophyceae</taxon>
        <taxon>Prymnesiales</taxon>
        <taxon>Chrysochromulinaceae</taxon>
        <taxon>Chrysochromulina</taxon>
    </lineage>
</organism>
<dbReference type="AlphaFoldDB" id="A0A0M0JKA0"/>
<sequence>MLTASEYLTSLREARRGLEALRPLLARNDDAGYEAVRVELRKPPVNGIRKAASKLVALLPEGDYRKKRDAQYDAIKKTLGSIDDGCRPEAKRDDLPGQLTMLEDDLDTFTAGYEQ</sequence>
<accession>A0A0M0JKA0</accession>
<keyword evidence="2" id="KW-1185">Reference proteome</keyword>
<evidence type="ECO:0000313" key="1">
    <source>
        <dbReference type="EMBL" id="KOO26915.1"/>
    </source>
</evidence>
<comment type="caution">
    <text evidence="1">The sequence shown here is derived from an EMBL/GenBank/DDBJ whole genome shotgun (WGS) entry which is preliminary data.</text>
</comment>
<protein>
    <submittedName>
        <fullName evidence="1">Uncharacterized protein</fullName>
    </submittedName>
</protein>
<dbReference type="Proteomes" id="UP000037460">
    <property type="component" value="Unassembled WGS sequence"/>
</dbReference>
<proteinExistence type="predicted"/>
<reference evidence="2" key="1">
    <citation type="journal article" date="2015" name="PLoS Genet.">
        <title>Genome Sequence and Transcriptome Analyses of Chrysochromulina tobin: Metabolic Tools for Enhanced Algal Fitness in the Prominent Order Prymnesiales (Haptophyceae).</title>
        <authorList>
            <person name="Hovde B.T."/>
            <person name="Deodato C.R."/>
            <person name="Hunsperger H.M."/>
            <person name="Ryken S.A."/>
            <person name="Yost W."/>
            <person name="Jha R.K."/>
            <person name="Patterson J."/>
            <person name="Monnat R.J. Jr."/>
            <person name="Barlow S.B."/>
            <person name="Starkenburg S.R."/>
            <person name="Cattolico R.A."/>
        </authorList>
    </citation>
    <scope>NUCLEOTIDE SEQUENCE</scope>
    <source>
        <strain evidence="2">CCMP291</strain>
    </source>
</reference>